<evidence type="ECO:0000313" key="2">
    <source>
        <dbReference type="Proteomes" id="UP001470230"/>
    </source>
</evidence>
<reference evidence="1 2" key="1">
    <citation type="submission" date="2024-04" db="EMBL/GenBank/DDBJ databases">
        <title>Tritrichomonas musculus Genome.</title>
        <authorList>
            <person name="Alves-Ferreira E."/>
            <person name="Grigg M."/>
            <person name="Lorenzi H."/>
            <person name="Galac M."/>
        </authorList>
    </citation>
    <scope>NUCLEOTIDE SEQUENCE [LARGE SCALE GENOMIC DNA]</scope>
    <source>
        <strain evidence="1 2">EAF2021</strain>
    </source>
</reference>
<dbReference type="Gene3D" id="3.80.10.10">
    <property type="entry name" value="Ribonuclease Inhibitor"/>
    <property type="match status" value="2"/>
</dbReference>
<dbReference type="InterPro" id="IPR026906">
    <property type="entry name" value="LRR_5"/>
</dbReference>
<dbReference type="SUPFAM" id="SSF52058">
    <property type="entry name" value="L domain-like"/>
    <property type="match status" value="1"/>
</dbReference>
<dbReference type="EMBL" id="JAPFFF010000013">
    <property type="protein sequence ID" value="KAK8871665.1"/>
    <property type="molecule type" value="Genomic_DNA"/>
</dbReference>
<evidence type="ECO:0000313" key="1">
    <source>
        <dbReference type="EMBL" id="KAK8871665.1"/>
    </source>
</evidence>
<dbReference type="Proteomes" id="UP001470230">
    <property type="component" value="Unassembled WGS sequence"/>
</dbReference>
<comment type="caution">
    <text evidence="1">The sequence shown here is derived from an EMBL/GenBank/DDBJ whole genome shotgun (WGS) entry which is preliminary data.</text>
</comment>
<proteinExistence type="predicted"/>
<dbReference type="InterPro" id="IPR032675">
    <property type="entry name" value="LRR_dom_sf"/>
</dbReference>
<dbReference type="PANTHER" id="PTHR45661:SF3">
    <property type="entry name" value="IG-LIKE DOMAIN-CONTAINING PROTEIN"/>
    <property type="match status" value="1"/>
</dbReference>
<organism evidence="1 2">
    <name type="scientific">Tritrichomonas musculus</name>
    <dbReference type="NCBI Taxonomy" id="1915356"/>
    <lineage>
        <taxon>Eukaryota</taxon>
        <taxon>Metamonada</taxon>
        <taxon>Parabasalia</taxon>
        <taxon>Tritrichomonadida</taxon>
        <taxon>Tritrichomonadidae</taxon>
        <taxon>Tritrichomonas</taxon>
    </lineage>
</organism>
<dbReference type="PANTHER" id="PTHR45661">
    <property type="entry name" value="SURFACE ANTIGEN"/>
    <property type="match status" value="1"/>
</dbReference>
<protein>
    <submittedName>
        <fullName evidence="1">Uncharacterized protein</fullName>
    </submittedName>
</protein>
<feature type="non-terminal residue" evidence="1">
    <location>
        <position position="1"/>
    </location>
</feature>
<dbReference type="InterPro" id="IPR053139">
    <property type="entry name" value="Surface_bspA-like"/>
</dbReference>
<dbReference type="Pfam" id="PF13306">
    <property type="entry name" value="LRR_5"/>
    <property type="match status" value="3"/>
</dbReference>
<sequence length="435" mass="49932">FSLSSIEMLQIPATVTDLEDGWCHETSDLREIIIDQNNPRYQIYNNKMIIGKKSIESTNFDVLIFCFRDVESDIVPYFITVIHFPAVKNSQLEIIKEDAFKGSGIESFTVPLHVTKICDGAFCFCNYLQTFEILPNSELQTIEKEAFFEASIESLRIPQSLIDLQNGWCNDMKSLKSIEVDPNNWKYSIYNDKLIIGKSTKEQENFDILVFCVRDVKTVEIPDFIKIIGPFAFDCSDIEYLSIPKGVTKISTSSFSSCENLQKIEIPEDSKLETIEGEAFSWASIESLTFPSNLIDLKEKWCYSSNITNINVDPKNQFFSKYDDGKLIIGKSSKLNEEYDHLVFCMRNIKSVKIPSFIRVIKSFSFYECENLKKVEIQANSELQIIEKYALPCVSIDKFTISPHLIIIGEYAFSSCNKLRKIEIQKDPQLQIISK</sequence>
<gene>
    <name evidence="1" type="ORF">M9Y10_007403</name>
</gene>
<keyword evidence="2" id="KW-1185">Reference proteome</keyword>
<accession>A0ABR2J264</accession>
<name>A0ABR2J264_9EUKA</name>